<dbReference type="EMBL" id="CP031194">
    <property type="protein sequence ID" value="AXG77517.1"/>
    <property type="molecule type" value="Genomic_DNA"/>
</dbReference>
<dbReference type="GO" id="GO:0016651">
    <property type="term" value="F:oxidoreductase activity, acting on NAD(P)H"/>
    <property type="evidence" value="ECO:0007669"/>
    <property type="project" value="InterPro"/>
</dbReference>
<dbReference type="GO" id="GO:0015677">
    <property type="term" value="P:copper ion import"/>
    <property type="evidence" value="ECO:0007669"/>
    <property type="project" value="TreeGrafter"/>
</dbReference>
<feature type="region of interest" description="Disordered" evidence="2">
    <location>
        <begin position="1"/>
        <end position="50"/>
    </location>
</feature>
<dbReference type="Gene3D" id="3.40.50.720">
    <property type="entry name" value="NAD(P)-binding Rossmann-like Domain"/>
    <property type="match status" value="1"/>
</dbReference>
<dbReference type="InterPro" id="IPR010185">
    <property type="entry name" value="NpdG"/>
</dbReference>
<dbReference type="InterPro" id="IPR028939">
    <property type="entry name" value="P5C_Rdtase_cat_N"/>
</dbReference>
<sequence length="268" mass="27415">MTSTDSGSTPTAPDAAAATAPDAAAATAPDAAADAAPAAAPAKAPAKDPWDLPDVSGLVVGVLGGTGDQGRGLAYRLALAGQKVIIGSRAAERAETAATELGNGIEGADNAECARRSDVIIVAVPWDGHAKTLESLRAELAGKLVIDCVNPLGFDKKGAYALKPEEGSAAEQAALLLPDSRVTAAFHHLSAVLLQDPSVERIDTDVLVLGEARADTDLVQALASRIPGMRGIFAGRLRNAHQVESLVANLISVNRRYKAHAGLRVTDV</sequence>
<dbReference type="PANTHER" id="PTHR14239:SF0">
    <property type="entry name" value="F420-DEPENDENT NADP REDUCTASE"/>
    <property type="match status" value="1"/>
</dbReference>
<dbReference type="InterPro" id="IPR051267">
    <property type="entry name" value="STEAP_metalloreductase"/>
</dbReference>
<dbReference type="NCBIfam" id="TIGR01915">
    <property type="entry name" value="npdG"/>
    <property type="match status" value="1"/>
</dbReference>
<dbReference type="GO" id="GO:0008823">
    <property type="term" value="F:cupric reductase (NADH) activity"/>
    <property type="evidence" value="ECO:0007669"/>
    <property type="project" value="TreeGrafter"/>
</dbReference>
<evidence type="ECO:0000256" key="1">
    <source>
        <dbReference type="ARBA" id="ARBA00023002"/>
    </source>
</evidence>
<reference evidence="5" key="1">
    <citation type="submission" date="2018-07" db="EMBL/GenBank/DDBJ databases">
        <authorList>
            <person name="Zhao J."/>
        </authorList>
    </citation>
    <scope>NUCLEOTIDE SEQUENCE [LARGE SCALE GENOMIC DNA]</scope>
    <source>
        <strain evidence="5">GSSD-12</strain>
    </source>
</reference>
<dbReference type="InterPro" id="IPR036291">
    <property type="entry name" value="NAD(P)-bd_dom_sf"/>
</dbReference>
<keyword evidence="1" id="KW-0560">Oxidoreductase</keyword>
<dbReference type="GO" id="GO:0050661">
    <property type="term" value="F:NADP binding"/>
    <property type="evidence" value="ECO:0007669"/>
    <property type="project" value="InterPro"/>
</dbReference>
<dbReference type="SUPFAM" id="SSF51735">
    <property type="entry name" value="NAD(P)-binding Rossmann-fold domains"/>
    <property type="match status" value="1"/>
</dbReference>
<proteinExistence type="predicted"/>
<dbReference type="GO" id="GO:0005886">
    <property type="term" value="C:plasma membrane"/>
    <property type="evidence" value="ECO:0007669"/>
    <property type="project" value="TreeGrafter"/>
</dbReference>
<keyword evidence="5" id="KW-1185">Reference proteome</keyword>
<feature type="compositionally biased region" description="Low complexity" evidence="2">
    <location>
        <begin position="9"/>
        <end position="44"/>
    </location>
</feature>
<dbReference type="OrthoDB" id="5738121at2"/>
<feature type="domain" description="Pyrroline-5-carboxylate reductase catalytic N-terminal" evidence="3">
    <location>
        <begin position="60"/>
        <end position="151"/>
    </location>
</feature>
<organism evidence="4 5">
    <name type="scientific">Streptomyces paludis</name>
    <dbReference type="NCBI Taxonomy" id="2282738"/>
    <lineage>
        <taxon>Bacteria</taxon>
        <taxon>Bacillati</taxon>
        <taxon>Actinomycetota</taxon>
        <taxon>Actinomycetes</taxon>
        <taxon>Kitasatosporales</taxon>
        <taxon>Streptomycetaceae</taxon>
        <taxon>Streptomyces</taxon>
    </lineage>
</organism>
<dbReference type="AlphaFoldDB" id="A0A345HLE3"/>
<name>A0A345HLE3_9ACTN</name>
<dbReference type="GO" id="GO:0070967">
    <property type="term" value="F:coenzyme F420 binding"/>
    <property type="evidence" value="ECO:0007669"/>
    <property type="project" value="InterPro"/>
</dbReference>
<accession>A0A345HLE3</accession>
<dbReference type="PANTHER" id="PTHR14239">
    <property type="entry name" value="DUDULIN-RELATED"/>
    <property type="match status" value="1"/>
</dbReference>
<evidence type="ECO:0000256" key="2">
    <source>
        <dbReference type="SAM" id="MobiDB-lite"/>
    </source>
</evidence>
<evidence type="ECO:0000313" key="4">
    <source>
        <dbReference type="EMBL" id="AXG77517.1"/>
    </source>
</evidence>
<dbReference type="Pfam" id="PF03807">
    <property type="entry name" value="F420_oxidored"/>
    <property type="match status" value="1"/>
</dbReference>
<dbReference type="GO" id="GO:0006740">
    <property type="term" value="P:NADPH regeneration"/>
    <property type="evidence" value="ECO:0007669"/>
    <property type="project" value="InterPro"/>
</dbReference>
<dbReference type="RefSeq" id="WP_114658884.1">
    <property type="nucleotide sequence ID" value="NZ_CP031194.1"/>
</dbReference>
<evidence type="ECO:0000313" key="5">
    <source>
        <dbReference type="Proteomes" id="UP000253868"/>
    </source>
</evidence>
<dbReference type="KEGG" id="spad:DVK44_07190"/>
<protein>
    <submittedName>
        <fullName evidence="4">NADPH-dependent F420 reductase</fullName>
    </submittedName>
</protein>
<dbReference type="Proteomes" id="UP000253868">
    <property type="component" value="Chromosome"/>
</dbReference>
<evidence type="ECO:0000259" key="3">
    <source>
        <dbReference type="Pfam" id="PF03807"/>
    </source>
</evidence>
<gene>
    <name evidence="4" type="primary">npdG</name>
    <name evidence="4" type="ORF">DVK44_07190</name>
</gene>
<dbReference type="GO" id="GO:0052851">
    <property type="term" value="F:ferric-chelate reductase (NADPH) activity"/>
    <property type="evidence" value="ECO:0007669"/>
    <property type="project" value="TreeGrafter"/>
</dbReference>